<gene>
    <name evidence="3" type="ORF">SCF082_LOCUS24707</name>
</gene>
<organism evidence="3 4">
    <name type="scientific">Durusdinium trenchii</name>
    <dbReference type="NCBI Taxonomy" id="1381693"/>
    <lineage>
        <taxon>Eukaryota</taxon>
        <taxon>Sar</taxon>
        <taxon>Alveolata</taxon>
        <taxon>Dinophyceae</taxon>
        <taxon>Suessiales</taxon>
        <taxon>Symbiodiniaceae</taxon>
        <taxon>Durusdinium</taxon>
    </lineage>
</organism>
<dbReference type="InterPro" id="IPR001849">
    <property type="entry name" value="PH_domain"/>
</dbReference>
<protein>
    <recommendedName>
        <fullName evidence="2">PH domain-containing protein</fullName>
    </recommendedName>
</protein>
<sequence>NIAPGNAEMSESCGNLDGWLRKKSHHIGLWKWRYFQFEGKSGILRYWKKQRLAEENQKPRGEISLSGCHVAACCGPCRFVLRAPEARYDEELETETSEQRDLWICSLNAAALRHRLASSDDQVTPEHWLQAKGMWQTLKNAVSDSMSAATPGGHSEEADRVSVEAAALRYTRCGAALLRLSGARHPPRQGRLVVAGRKVRDSLLRSRCEVETGGCLPCDAGVGTEFWLLLLSSRVISAPSGESQVLNSASLLKPPRDSYLKFEVLYAFNDPLDSSEPVASLPLLHCEVGEVTQCKYGNGWSLCIYEVAEETGLPGGASWLLTLETRDDCELWAEAAKAARWAARAQARGKRRAAEEALASFNSNPAEWCQAASRRLKQVAEYAPRGHSKSSANEPQTDGPPPTLSAASRLRAWASPRTTRLQLGLTGDGSIVSAASSAQASVASWTPTAAAIDAATEAVRRVLAACDDVCGEAEGLLEAALAKRPLQQEAAGAALRCALIPALATAGANGIQIFPNQRHESSSGGLRPGGKRPRTWAWPSRRPLSPGAGGGLAGSVGPRTTVERR</sequence>
<feature type="region of interest" description="Disordered" evidence="1">
    <location>
        <begin position="380"/>
        <end position="406"/>
    </location>
</feature>
<evidence type="ECO:0000313" key="4">
    <source>
        <dbReference type="Proteomes" id="UP001642464"/>
    </source>
</evidence>
<dbReference type="SUPFAM" id="SSF50729">
    <property type="entry name" value="PH domain-like"/>
    <property type="match status" value="1"/>
</dbReference>
<feature type="domain" description="PH" evidence="2">
    <location>
        <begin position="13"/>
        <end position="112"/>
    </location>
</feature>
<dbReference type="PROSITE" id="PS50003">
    <property type="entry name" value="PH_DOMAIN"/>
    <property type="match status" value="1"/>
</dbReference>
<feature type="non-terminal residue" evidence="3">
    <location>
        <position position="1"/>
    </location>
</feature>
<evidence type="ECO:0000259" key="2">
    <source>
        <dbReference type="PROSITE" id="PS50003"/>
    </source>
</evidence>
<reference evidence="3 4" key="1">
    <citation type="submission" date="2024-02" db="EMBL/GenBank/DDBJ databases">
        <authorList>
            <person name="Chen Y."/>
            <person name="Shah S."/>
            <person name="Dougan E. K."/>
            <person name="Thang M."/>
            <person name="Chan C."/>
        </authorList>
    </citation>
    <scope>NUCLEOTIDE SEQUENCE [LARGE SCALE GENOMIC DNA]</scope>
</reference>
<name>A0ABP0LV75_9DINO</name>
<dbReference type="InterPro" id="IPR011993">
    <property type="entry name" value="PH-like_dom_sf"/>
</dbReference>
<evidence type="ECO:0000313" key="3">
    <source>
        <dbReference type="EMBL" id="CAK9043121.1"/>
    </source>
</evidence>
<dbReference type="Pfam" id="PF00169">
    <property type="entry name" value="PH"/>
    <property type="match status" value="1"/>
</dbReference>
<dbReference type="Gene3D" id="2.30.29.30">
    <property type="entry name" value="Pleckstrin-homology domain (PH domain)/Phosphotyrosine-binding domain (PTB)"/>
    <property type="match status" value="1"/>
</dbReference>
<dbReference type="SMART" id="SM00233">
    <property type="entry name" value="PH"/>
    <property type="match status" value="2"/>
</dbReference>
<proteinExistence type="predicted"/>
<dbReference type="Proteomes" id="UP001642464">
    <property type="component" value="Unassembled WGS sequence"/>
</dbReference>
<evidence type="ECO:0000256" key="1">
    <source>
        <dbReference type="SAM" id="MobiDB-lite"/>
    </source>
</evidence>
<keyword evidence="4" id="KW-1185">Reference proteome</keyword>
<accession>A0ABP0LV75</accession>
<comment type="caution">
    <text evidence="3">The sequence shown here is derived from an EMBL/GenBank/DDBJ whole genome shotgun (WGS) entry which is preliminary data.</text>
</comment>
<feature type="region of interest" description="Disordered" evidence="1">
    <location>
        <begin position="515"/>
        <end position="565"/>
    </location>
</feature>
<dbReference type="EMBL" id="CAXAMM010018324">
    <property type="protein sequence ID" value="CAK9043121.1"/>
    <property type="molecule type" value="Genomic_DNA"/>
</dbReference>